<proteinExistence type="predicted"/>
<feature type="compositionally biased region" description="Acidic residues" evidence="1">
    <location>
        <begin position="88"/>
        <end position="100"/>
    </location>
</feature>
<organism evidence="2 3">
    <name type="scientific">Arabis nemorensis</name>
    <dbReference type="NCBI Taxonomy" id="586526"/>
    <lineage>
        <taxon>Eukaryota</taxon>
        <taxon>Viridiplantae</taxon>
        <taxon>Streptophyta</taxon>
        <taxon>Embryophyta</taxon>
        <taxon>Tracheophyta</taxon>
        <taxon>Spermatophyta</taxon>
        <taxon>Magnoliopsida</taxon>
        <taxon>eudicotyledons</taxon>
        <taxon>Gunneridae</taxon>
        <taxon>Pentapetalae</taxon>
        <taxon>rosids</taxon>
        <taxon>malvids</taxon>
        <taxon>Brassicales</taxon>
        <taxon>Brassicaceae</taxon>
        <taxon>Arabideae</taxon>
        <taxon>Arabis</taxon>
    </lineage>
</organism>
<evidence type="ECO:0000313" key="2">
    <source>
        <dbReference type="EMBL" id="VVA98742.1"/>
    </source>
</evidence>
<accession>A0A565BAY6</accession>
<name>A0A565BAY6_9BRAS</name>
<gene>
    <name evidence="2" type="ORF">ANE_LOCUS9187</name>
</gene>
<dbReference type="AlphaFoldDB" id="A0A565BAY6"/>
<reference evidence="2" key="1">
    <citation type="submission" date="2019-07" db="EMBL/GenBank/DDBJ databases">
        <authorList>
            <person name="Dittberner H."/>
        </authorList>
    </citation>
    <scope>NUCLEOTIDE SEQUENCE [LARGE SCALE GENOMIC DNA]</scope>
</reference>
<keyword evidence="3" id="KW-1185">Reference proteome</keyword>
<dbReference type="Proteomes" id="UP000489600">
    <property type="component" value="Unassembled WGS sequence"/>
</dbReference>
<feature type="region of interest" description="Disordered" evidence="1">
    <location>
        <begin position="88"/>
        <end position="115"/>
    </location>
</feature>
<evidence type="ECO:0000256" key="1">
    <source>
        <dbReference type="SAM" id="MobiDB-lite"/>
    </source>
</evidence>
<dbReference type="EMBL" id="CABITT030000003">
    <property type="protein sequence ID" value="VVA98742.1"/>
    <property type="molecule type" value="Genomic_DNA"/>
</dbReference>
<dbReference type="OrthoDB" id="1111333at2759"/>
<evidence type="ECO:0000313" key="3">
    <source>
        <dbReference type="Proteomes" id="UP000489600"/>
    </source>
</evidence>
<sequence>MDGQTKTQQEFNKKVMELKQHVDGGYTDFQSKFEALNSQFKSLDNRVAHFASSSKRTPCTLSGKCEANPKEICNATFLEDEYCEEIMEEHLGEDDSDDEVDGIRTPPAEENSSGL</sequence>
<protein>
    <submittedName>
        <fullName evidence="2">Uncharacterized protein</fullName>
    </submittedName>
</protein>
<comment type="caution">
    <text evidence="2">The sequence shown here is derived from an EMBL/GenBank/DDBJ whole genome shotgun (WGS) entry which is preliminary data.</text>
</comment>